<accession>A0A0E9UPT8</accession>
<dbReference type="EMBL" id="GBXM01040765">
    <property type="protein sequence ID" value="JAH67812.1"/>
    <property type="molecule type" value="Transcribed_RNA"/>
</dbReference>
<keyword evidence="1" id="KW-0472">Membrane</keyword>
<reference evidence="2" key="1">
    <citation type="submission" date="2014-11" db="EMBL/GenBank/DDBJ databases">
        <authorList>
            <person name="Amaro Gonzalez C."/>
        </authorList>
    </citation>
    <scope>NUCLEOTIDE SEQUENCE</scope>
</reference>
<keyword evidence="1" id="KW-1133">Transmembrane helix</keyword>
<name>A0A0E9UPT8_ANGAN</name>
<reference evidence="2" key="2">
    <citation type="journal article" date="2015" name="Fish Shellfish Immunol.">
        <title>Early steps in the European eel (Anguilla anguilla)-Vibrio vulnificus interaction in the gills: Role of the RtxA13 toxin.</title>
        <authorList>
            <person name="Callol A."/>
            <person name="Pajuelo D."/>
            <person name="Ebbesson L."/>
            <person name="Teles M."/>
            <person name="MacKenzie S."/>
            <person name="Amaro C."/>
        </authorList>
    </citation>
    <scope>NUCLEOTIDE SEQUENCE</scope>
</reference>
<keyword evidence="1" id="KW-0812">Transmembrane</keyword>
<dbReference type="AlphaFoldDB" id="A0A0E9UPT8"/>
<evidence type="ECO:0000313" key="2">
    <source>
        <dbReference type="EMBL" id="JAH67812.1"/>
    </source>
</evidence>
<protein>
    <submittedName>
        <fullName evidence="2">Uncharacterized protein</fullName>
    </submittedName>
</protein>
<feature type="transmembrane region" description="Helical" evidence="1">
    <location>
        <begin position="6"/>
        <end position="30"/>
    </location>
</feature>
<evidence type="ECO:0000256" key="1">
    <source>
        <dbReference type="SAM" id="Phobius"/>
    </source>
</evidence>
<proteinExistence type="predicted"/>
<organism evidence="2">
    <name type="scientific">Anguilla anguilla</name>
    <name type="common">European freshwater eel</name>
    <name type="synonym">Muraena anguilla</name>
    <dbReference type="NCBI Taxonomy" id="7936"/>
    <lineage>
        <taxon>Eukaryota</taxon>
        <taxon>Metazoa</taxon>
        <taxon>Chordata</taxon>
        <taxon>Craniata</taxon>
        <taxon>Vertebrata</taxon>
        <taxon>Euteleostomi</taxon>
        <taxon>Actinopterygii</taxon>
        <taxon>Neopterygii</taxon>
        <taxon>Teleostei</taxon>
        <taxon>Anguilliformes</taxon>
        <taxon>Anguillidae</taxon>
        <taxon>Anguilla</taxon>
    </lineage>
</organism>
<sequence>MPNIYTATVLVICCINNEVIIILALGVTYLEFGLSAFLSKCAYCILALELHGDMSVRSCGYSTQVLSLK</sequence>